<comment type="similarity">
    <text evidence="1">Belongs to the F420H(2)-dependent quinone reductase family.</text>
</comment>
<dbReference type="InterPro" id="IPR012312">
    <property type="entry name" value="Hemerythrin-like"/>
</dbReference>
<dbReference type="InterPro" id="IPR004378">
    <property type="entry name" value="F420H2_quin_Rdtase"/>
</dbReference>
<evidence type="ECO:0000256" key="1">
    <source>
        <dbReference type="ARBA" id="ARBA00008710"/>
    </source>
</evidence>
<sequence length="288" mass="32394">MGWNERVIKEFRENNGKVGGRFEGAPLLLLTTAGRKTGKPHTNPVIHLRDGDRHLVFASNAGSDEHPDWYHNLVAAPQVTIEIGTDEGRVEPVGAQAVVLEGEERDRWWERQCEIDPSFREYERQTTRTIPVVALNVLDLSADPQRSRMIAEQLGKLHAGLRAELTAVRERLDRAVAGDAASAAGPDLVEQLRRHCLTYCHNLQMHHIREDGAFTAFERLFPDLAPVIARLREEHATIERILEGFEAFLGRDGSDPAQVRAELERVVADLEAHFAYEEEQLLAATEHV</sequence>
<dbReference type="SUPFAM" id="SSF50475">
    <property type="entry name" value="FMN-binding split barrel"/>
    <property type="match status" value="1"/>
</dbReference>
<dbReference type="Gene3D" id="1.20.120.520">
    <property type="entry name" value="nmb1532 protein domain like"/>
    <property type="match status" value="1"/>
</dbReference>
<organism evidence="4 5">
    <name type="scientific">Thermomonospora umbrina</name>
    <dbReference type="NCBI Taxonomy" id="111806"/>
    <lineage>
        <taxon>Bacteria</taxon>
        <taxon>Bacillati</taxon>
        <taxon>Actinomycetota</taxon>
        <taxon>Actinomycetes</taxon>
        <taxon>Streptosporangiales</taxon>
        <taxon>Thermomonosporaceae</taxon>
        <taxon>Thermomonospora</taxon>
    </lineage>
</organism>
<dbReference type="OrthoDB" id="8225825at2"/>
<dbReference type="Pfam" id="PF01814">
    <property type="entry name" value="Hemerythrin"/>
    <property type="match status" value="1"/>
</dbReference>
<gene>
    <name evidence="4" type="ORF">DFJ69_1693</name>
</gene>
<proteinExistence type="inferred from homology"/>
<keyword evidence="5" id="KW-1185">Reference proteome</keyword>
<dbReference type="NCBIfam" id="TIGR00026">
    <property type="entry name" value="hi_GC_TIGR00026"/>
    <property type="match status" value="1"/>
</dbReference>
<dbReference type="EMBL" id="QTTT01000001">
    <property type="protein sequence ID" value="REE96263.1"/>
    <property type="molecule type" value="Genomic_DNA"/>
</dbReference>
<dbReference type="Gene3D" id="2.30.110.10">
    <property type="entry name" value="Electron Transport, Fmn-binding Protein, Chain A"/>
    <property type="match status" value="1"/>
</dbReference>
<dbReference type="PANTHER" id="PTHR39428">
    <property type="entry name" value="F420H(2)-DEPENDENT QUINONE REDUCTASE RV1261C"/>
    <property type="match status" value="1"/>
</dbReference>
<comment type="caution">
    <text evidence="4">The sequence shown here is derived from an EMBL/GenBank/DDBJ whole genome shotgun (WGS) entry which is preliminary data.</text>
</comment>
<dbReference type="GO" id="GO:0005886">
    <property type="term" value="C:plasma membrane"/>
    <property type="evidence" value="ECO:0007669"/>
    <property type="project" value="TreeGrafter"/>
</dbReference>
<evidence type="ECO:0000259" key="3">
    <source>
        <dbReference type="Pfam" id="PF01814"/>
    </source>
</evidence>
<evidence type="ECO:0000256" key="2">
    <source>
        <dbReference type="ARBA" id="ARBA00049106"/>
    </source>
</evidence>
<dbReference type="GO" id="GO:0070967">
    <property type="term" value="F:coenzyme F420 binding"/>
    <property type="evidence" value="ECO:0007669"/>
    <property type="project" value="TreeGrafter"/>
</dbReference>
<dbReference type="AlphaFoldDB" id="A0A3D9SQL2"/>
<dbReference type="Pfam" id="PF04075">
    <property type="entry name" value="F420H2_quin_red"/>
    <property type="match status" value="1"/>
</dbReference>
<feature type="domain" description="Hemerythrin-like" evidence="3">
    <location>
        <begin position="152"/>
        <end position="283"/>
    </location>
</feature>
<dbReference type="RefSeq" id="WP_116021938.1">
    <property type="nucleotide sequence ID" value="NZ_QTTT01000001.1"/>
</dbReference>
<accession>A0A3D9SQL2</accession>
<evidence type="ECO:0000313" key="5">
    <source>
        <dbReference type="Proteomes" id="UP000256661"/>
    </source>
</evidence>
<comment type="catalytic activity">
    <reaction evidence="2">
        <text>oxidized coenzyme F420-(gamma-L-Glu)(n) + a quinol + H(+) = reduced coenzyme F420-(gamma-L-Glu)(n) + a quinone</text>
        <dbReference type="Rhea" id="RHEA:39663"/>
        <dbReference type="Rhea" id="RHEA-COMP:12939"/>
        <dbReference type="Rhea" id="RHEA-COMP:14378"/>
        <dbReference type="ChEBI" id="CHEBI:15378"/>
        <dbReference type="ChEBI" id="CHEBI:24646"/>
        <dbReference type="ChEBI" id="CHEBI:132124"/>
        <dbReference type="ChEBI" id="CHEBI:133980"/>
        <dbReference type="ChEBI" id="CHEBI:139511"/>
    </reaction>
</comment>
<dbReference type="PANTHER" id="PTHR39428:SF1">
    <property type="entry name" value="F420H(2)-DEPENDENT QUINONE REDUCTASE RV1261C"/>
    <property type="match status" value="1"/>
</dbReference>
<dbReference type="Proteomes" id="UP000256661">
    <property type="component" value="Unassembled WGS sequence"/>
</dbReference>
<reference evidence="4 5" key="1">
    <citation type="submission" date="2018-08" db="EMBL/GenBank/DDBJ databases">
        <title>Sequencing the genomes of 1000 actinobacteria strains.</title>
        <authorList>
            <person name="Klenk H.-P."/>
        </authorList>
    </citation>
    <scope>NUCLEOTIDE SEQUENCE [LARGE SCALE GENOMIC DNA]</scope>
    <source>
        <strain evidence="4 5">DSM 43927</strain>
    </source>
</reference>
<evidence type="ECO:0000313" key="4">
    <source>
        <dbReference type="EMBL" id="REE96263.1"/>
    </source>
</evidence>
<dbReference type="GO" id="GO:0016491">
    <property type="term" value="F:oxidoreductase activity"/>
    <property type="evidence" value="ECO:0007669"/>
    <property type="project" value="InterPro"/>
</dbReference>
<protein>
    <submittedName>
        <fullName evidence="4">Deazaflavin-dependent oxidoreductase (Nitroreductase family)</fullName>
    </submittedName>
</protein>
<name>A0A3D9SQL2_9ACTN</name>
<dbReference type="InterPro" id="IPR012349">
    <property type="entry name" value="Split_barrel_FMN-bd"/>
</dbReference>